<dbReference type="RefSeq" id="WP_090331269.1">
    <property type="nucleotide sequence ID" value="NZ_FNXY01000001.1"/>
</dbReference>
<accession>A0A1H6QE38</accession>
<protein>
    <submittedName>
        <fullName evidence="1">Uncharacterized protein</fullName>
    </submittedName>
</protein>
<dbReference type="AlphaFoldDB" id="A0A1H6QE38"/>
<reference evidence="1 2" key="1">
    <citation type="submission" date="2016-10" db="EMBL/GenBank/DDBJ databases">
        <authorList>
            <person name="de Groot N.N."/>
        </authorList>
    </citation>
    <scope>NUCLEOTIDE SEQUENCE [LARGE SCALE GENOMIC DNA]</scope>
    <source>
        <strain evidence="1 2">DSM 19938</strain>
    </source>
</reference>
<name>A0A1H6QE38_9BACT</name>
<dbReference type="STRING" id="408657.SAMN04487995_0331"/>
<keyword evidence="2" id="KW-1185">Reference proteome</keyword>
<dbReference type="Proteomes" id="UP000199532">
    <property type="component" value="Unassembled WGS sequence"/>
</dbReference>
<dbReference type="EMBL" id="FNXY01000001">
    <property type="protein sequence ID" value="SEI39204.1"/>
    <property type="molecule type" value="Genomic_DNA"/>
</dbReference>
<evidence type="ECO:0000313" key="2">
    <source>
        <dbReference type="Proteomes" id="UP000199532"/>
    </source>
</evidence>
<gene>
    <name evidence="1" type="ORF">SAMN04487995_0331</name>
</gene>
<proteinExistence type="predicted"/>
<dbReference type="OrthoDB" id="963786at2"/>
<organism evidence="1 2">
    <name type="scientific">Dyadobacter koreensis</name>
    <dbReference type="NCBI Taxonomy" id="408657"/>
    <lineage>
        <taxon>Bacteria</taxon>
        <taxon>Pseudomonadati</taxon>
        <taxon>Bacteroidota</taxon>
        <taxon>Cytophagia</taxon>
        <taxon>Cytophagales</taxon>
        <taxon>Spirosomataceae</taxon>
        <taxon>Dyadobacter</taxon>
    </lineage>
</organism>
<evidence type="ECO:0000313" key="1">
    <source>
        <dbReference type="EMBL" id="SEI39204.1"/>
    </source>
</evidence>
<sequence length="85" mass="10159">MIQSKPKPKKIYKAQVHILHSMVHMAKNKLKYEKWMQPRDFVEANIWAFEKMEASMKQNYGLFYDPVYSWEAAELFFKGLNDGDI</sequence>